<keyword evidence="1" id="KW-0812">Transmembrane</keyword>
<keyword evidence="1" id="KW-0472">Membrane</keyword>
<dbReference type="OrthoDB" id="6309265at2"/>
<dbReference type="RefSeq" id="WP_038640916.1">
    <property type="nucleotide sequence ID" value="NZ_CP009888.1"/>
</dbReference>
<dbReference type="Proteomes" id="UP000030341">
    <property type="component" value="Chromosome 1"/>
</dbReference>
<protein>
    <recommendedName>
        <fullName evidence="4">Signal transduction histidine kinase dimerisation/phosphoacceptor domain-containing protein</fullName>
    </recommendedName>
</protein>
<dbReference type="eggNOG" id="COG0642">
    <property type="taxonomic scope" value="Bacteria"/>
</dbReference>
<evidence type="ECO:0000313" key="3">
    <source>
        <dbReference type="Proteomes" id="UP000030341"/>
    </source>
</evidence>
<dbReference type="GO" id="GO:0000155">
    <property type="term" value="F:phosphorelay sensor kinase activity"/>
    <property type="evidence" value="ECO:0007669"/>
    <property type="project" value="InterPro"/>
</dbReference>
<gene>
    <name evidence="2" type="ORF">OM33_08680</name>
</gene>
<organism evidence="2 3">
    <name type="scientific">Pseudoalteromonas piratica</name>
    <dbReference type="NCBI Taxonomy" id="1348114"/>
    <lineage>
        <taxon>Bacteria</taxon>
        <taxon>Pseudomonadati</taxon>
        <taxon>Pseudomonadota</taxon>
        <taxon>Gammaproteobacteria</taxon>
        <taxon>Alteromonadales</taxon>
        <taxon>Pseudoalteromonadaceae</taxon>
        <taxon>Pseudoalteromonas</taxon>
    </lineage>
</organism>
<dbReference type="HOGENOM" id="CLU_717407_0_0_6"/>
<keyword evidence="3" id="KW-1185">Reference proteome</keyword>
<keyword evidence="1" id="KW-1133">Transmembrane helix</keyword>
<sequence>MKPTESLTAYLNRNILIPFIVFGLLFAALSIVFYWFALDDTAEFYLFEDAEQFISTQQKISSGARKVSDVLLDFSLSNRAQLNNLSEVNTVYFFETEKHDSYFLIYQAHETAKKVYVVHQFDKGESFDIRPLLLYVCLSSLFLFAFWLSHVLSKVRNQLSRFVKSIKTRDIATELRFSELDSVKTVTLSALENEQQAIAREKAFSSFLSHEIRHPLTLLGHQLSQFDHMDDLTEQVLIKVAELKTTQQTSVKLANTILGLWLTGDKENLSSTDFISFLNHWQKKYSDSLLVEIKADTFFVSLNEDELNLLMAQIDSNFRTYGEGNLSITVCKNSVSFSNRINTKPNNENNFGVGTFIINALSAKAGLAAHKLTNECYYTLKITRI</sequence>
<dbReference type="InterPro" id="IPR036097">
    <property type="entry name" value="HisK_dim/P_sf"/>
</dbReference>
<dbReference type="KEGG" id="pseo:OM33_08680"/>
<dbReference type="AlphaFoldDB" id="A0A0A7EFB6"/>
<evidence type="ECO:0008006" key="4">
    <source>
        <dbReference type="Google" id="ProtNLM"/>
    </source>
</evidence>
<dbReference type="EMBL" id="CP009888">
    <property type="protein sequence ID" value="AIY65228.1"/>
    <property type="molecule type" value="Genomic_DNA"/>
</dbReference>
<name>A0A0A7EFB6_9GAMM</name>
<evidence type="ECO:0000313" key="2">
    <source>
        <dbReference type="EMBL" id="AIY65228.1"/>
    </source>
</evidence>
<feature type="transmembrane region" description="Helical" evidence="1">
    <location>
        <begin position="132"/>
        <end position="152"/>
    </location>
</feature>
<evidence type="ECO:0000256" key="1">
    <source>
        <dbReference type="SAM" id="Phobius"/>
    </source>
</evidence>
<accession>A0A0A7EFB6</accession>
<feature type="transmembrane region" description="Helical" evidence="1">
    <location>
        <begin position="15"/>
        <end position="37"/>
    </location>
</feature>
<proteinExistence type="predicted"/>
<dbReference type="SUPFAM" id="SSF47384">
    <property type="entry name" value="Homodimeric domain of signal transducing histidine kinase"/>
    <property type="match status" value="1"/>
</dbReference>
<dbReference type="STRING" id="1348114.OM33_08680"/>
<reference evidence="2 3" key="1">
    <citation type="submission" date="2014-11" db="EMBL/GenBank/DDBJ databases">
        <title>Complete Genome Sequence of Pseudoalteromonas sp. Strain OCN003 Isolated from Kaneohe Bay, Oahu, Hawaii.</title>
        <authorList>
            <person name="Beurmann S."/>
            <person name="Videau P."/>
            <person name="Ushijima B."/>
            <person name="Smith A.M."/>
            <person name="Aeby G.S."/>
            <person name="Callahan S.M."/>
            <person name="Belcaid M."/>
        </authorList>
    </citation>
    <scope>NUCLEOTIDE SEQUENCE [LARGE SCALE GENOMIC DNA]</scope>
    <source>
        <strain evidence="2 3">OCN003</strain>
    </source>
</reference>